<evidence type="ECO:0000259" key="3">
    <source>
        <dbReference type="SMART" id="SM00093"/>
    </source>
</evidence>
<evidence type="ECO:0000313" key="5">
    <source>
        <dbReference type="Proteomes" id="UP001158576"/>
    </source>
</evidence>
<evidence type="ECO:0000256" key="1">
    <source>
        <dbReference type="ARBA" id="ARBA00009500"/>
    </source>
</evidence>
<dbReference type="Pfam" id="PF00079">
    <property type="entry name" value="Serpin"/>
    <property type="match status" value="1"/>
</dbReference>
<reference evidence="4 5" key="1">
    <citation type="submission" date="2021-04" db="EMBL/GenBank/DDBJ databases">
        <authorList>
            <person name="Bliznina A."/>
        </authorList>
    </citation>
    <scope>NUCLEOTIDE SEQUENCE [LARGE SCALE GENOMIC DNA]</scope>
</reference>
<dbReference type="InterPro" id="IPR042178">
    <property type="entry name" value="Serpin_sf_1"/>
</dbReference>
<feature type="domain" description="Serpin" evidence="3">
    <location>
        <begin position="1"/>
        <end position="336"/>
    </location>
</feature>
<keyword evidence="5" id="KW-1185">Reference proteome</keyword>
<dbReference type="Proteomes" id="UP001158576">
    <property type="component" value="Chromosome 2"/>
</dbReference>
<evidence type="ECO:0000313" key="4">
    <source>
        <dbReference type="EMBL" id="CAG5113942.1"/>
    </source>
</evidence>
<sequence length="336" mass="37904">MDLLLNLLRSEPSKNLVLSSINVEHAFAILATAAAGKTRDEILKMTSQEVAKTAQRVKSLEALSTVQLDSKMFTCFKPKTDFWKAHFTASHDYVDFTDPKTADEINSWIAKSTKNMIKKLVDASDLDALTRMILVSAIFFKGSWQTPFRRTFEGKFDGGKHTVQYMRHNFKGVMYNQTGQFQAISLPYSSDGLEMTVVLPKSDLLSFETSLTGGKIKEVFAGLRKTREVNFQMPKFAIESELDLKNIFEKLGFGHVFSSAMDDYSPLTDESVFLSMAKHKAKIEVNEEGTVAAAATVAKIMLKCMVIPEEFVCDRPFLYFIRKEDEVIFAGRFMQP</sequence>
<dbReference type="PANTHER" id="PTHR11461:SF211">
    <property type="entry name" value="GH10112P-RELATED"/>
    <property type="match status" value="1"/>
</dbReference>
<organism evidence="4 5">
    <name type="scientific">Oikopleura dioica</name>
    <name type="common">Tunicate</name>
    <dbReference type="NCBI Taxonomy" id="34765"/>
    <lineage>
        <taxon>Eukaryota</taxon>
        <taxon>Metazoa</taxon>
        <taxon>Chordata</taxon>
        <taxon>Tunicata</taxon>
        <taxon>Appendicularia</taxon>
        <taxon>Copelata</taxon>
        <taxon>Oikopleuridae</taxon>
        <taxon>Oikopleura</taxon>
    </lineage>
</organism>
<accession>A0ABN7TB98</accession>
<dbReference type="CDD" id="cd00172">
    <property type="entry name" value="serpin"/>
    <property type="match status" value="1"/>
</dbReference>
<dbReference type="SUPFAM" id="SSF56574">
    <property type="entry name" value="Serpins"/>
    <property type="match status" value="1"/>
</dbReference>
<proteinExistence type="inferred from homology"/>
<dbReference type="Gene3D" id="2.30.39.10">
    <property type="entry name" value="Alpha-1-antitrypsin, domain 1"/>
    <property type="match status" value="1"/>
</dbReference>
<name>A0ABN7TB98_OIKDI</name>
<dbReference type="PANTHER" id="PTHR11461">
    <property type="entry name" value="SERINE PROTEASE INHIBITOR, SERPIN"/>
    <property type="match status" value="1"/>
</dbReference>
<evidence type="ECO:0000256" key="2">
    <source>
        <dbReference type="RuleBase" id="RU000411"/>
    </source>
</evidence>
<gene>
    <name evidence="4" type="ORF">OKIOD_LOCUS16796</name>
</gene>
<dbReference type="Gene3D" id="3.30.497.10">
    <property type="entry name" value="Antithrombin, subunit I, domain 2"/>
    <property type="match status" value="1"/>
</dbReference>
<dbReference type="InterPro" id="IPR000215">
    <property type="entry name" value="Serpin_fam"/>
</dbReference>
<dbReference type="InterPro" id="IPR042185">
    <property type="entry name" value="Serpin_sf_2"/>
</dbReference>
<protein>
    <submittedName>
        <fullName evidence="4">Oidioi.mRNA.OKI2018_I69.chr2.g8031.t1.cds</fullName>
    </submittedName>
</protein>
<dbReference type="PROSITE" id="PS00284">
    <property type="entry name" value="SERPIN"/>
    <property type="match status" value="1"/>
</dbReference>
<dbReference type="SMART" id="SM00093">
    <property type="entry name" value="SERPIN"/>
    <property type="match status" value="1"/>
</dbReference>
<dbReference type="EMBL" id="OU015567">
    <property type="protein sequence ID" value="CAG5113942.1"/>
    <property type="molecule type" value="Genomic_DNA"/>
</dbReference>
<dbReference type="InterPro" id="IPR023795">
    <property type="entry name" value="Serpin_CS"/>
</dbReference>
<dbReference type="InterPro" id="IPR036186">
    <property type="entry name" value="Serpin_sf"/>
</dbReference>
<comment type="similarity">
    <text evidence="1 2">Belongs to the serpin family.</text>
</comment>
<dbReference type="InterPro" id="IPR023796">
    <property type="entry name" value="Serpin_dom"/>
</dbReference>